<keyword evidence="1" id="KW-0732">Signal</keyword>
<accession>A0A8D9E6E3</accession>
<evidence type="ECO:0000256" key="1">
    <source>
        <dbReference type="SAM" id="SignalP"/>
    </source>
</evidence>
<reference evidence="2" key="1">
    <citation type="submission" date="2021-05" db="EMBL/GenBank/DDBJ databases">
        <authorList>
            <person name="Alioto T."/>
            <person name="Alioto T."/>
            <person name="Gomez Garrido J."/>
        </authorList>
    </citation>
    <scope>NUCLEOTIDE SEQUENCE</scope>
</reference>
<protein>
    <submittedName>
        <fullName evidence="2">Uncharacterized protein</fullName>
    </submittedName>
</protein>
<dbReference type="EMBL" id="HBUF01098221">
    <property type="protein sequence ID" value="CAG6637411.1"/>
    <property type="molecule type" value="Transcribed_RNA"/>
</dbReference>
<proteinExistence type="predicted"/>
<sequence length="168" mass="19884">MATTTSVLFLTLLLVTGGVCIDTLIRPETTEEDEDDYDQYYAITPPSTTTRKPRKKEFILEIYDELIRDPKLDLDKENVWNTVARFARKMGIKNYRRDVLKTYRSVDATDPIMIYMPSGRVREKWVEAYRRGVFMNEQWYMARRDYGERNIRDRTNQTETTSTVKSNV</sequence>
<evidence type="ECO:0000313" key="2">
    <source>
        <dbReference type="EMBL" id="CAG6742453.1"/>
    </source>
</evidence>
<feature type="signal peptide" evidence="1">
    <location>
        <begin position="1"/>
        <end position="20"/>
    </location>
</feature>
<name>A0A8D9E6E3_9HEMI</name>
<dbReference type="AlphaFoldDB" id="A0A8D9E6E3"/>
<feature type="chain" id="PRO_5035639525" evidence="1">
    <location>
        <begin position="21"/>
        <end position="168"/>
    </location>
</feature>
<organism evidence="2">
    <name type="scientific">Cacopsylla melanoneura</name>
    <dbReference type="NCBI Taxonomy" id="428564"/>
    <lineage>
        <taxon>Eukaryota</taxon>
        <taxon>Metazoa</taxon>
        <taxon>Ecdysozoa</taxon>
        <taxon>Arthropoda</taxon>
        <taxon>Hexapoda</taxon>
        <taxon>Insecta</taxon>
        <taxon>Pterygota</taxon>
        <taxon>Neoptera</taxon>
        <taxon>Paraneoptera</taxon>
        <taxon>Hemiptera</taxon>
        <taxon>Sternorrhyncha</taxon>
        <taxon>Psylloidea</taxon>
        <taxon>Psyllidae</taxon>
        <taxon>Psyllinae</taxon>
        <taxon>Cacopsylla</taxon>
    </lineage>
</organism>
<dbReference type="EMBL" id="HBUF01258162">
    <property type="protein sequence ID" value="CAG6682140.1"/>
    <property type="molecule type" value="Transcribed_RNA"/>
</dbReference>
<dbReference type="EMBL" id="HBUF01616923">
    <property type="protein sequence ID" value="CAG6780098.1"/>
    <property type="molecule type" value="Transcribed_RNA"/>
</dbReference>
<dbReference type="EMBL" id="HBUF01435723">
    <property type="protein sequence ID" value="CAG6742453.1"/>
    <property type="molecule type" value="Transcribed_RNA"/>
</dbReference>